<accession>A0ACC2X1V3</accession>
<proteinExistence type="predicted"/>
<keyword evidence="2" id="KW-1185">Reference proteome</keyword>
<organism evidence="1 2">
    <name type="scientific">Naganishia onofrii</name>
    <dbReference type="NCBI Taxonomy" id="1851511"/>
    <lineage>
        <taxon>Eukaryota</taxon>
        <taxon>Fungi</taxon>
        <taxon>Dikarya</taxon>
        <taxon>Basidiomycota</taxon>
        <taxon>Agaricomycotina</taxon>
        <taxon>Tremellomycetes</taxon>
        <taxon>Filobasidiales</taxon>
        <taxon>Filobasidiaceae</taxon>
        <taxon>Naganishia</taxon>
    </lineage>
</organism>
<evidence type="ECO:0000313" key="1">
    <source>
        <dbReference type="EMBL" id="KAJ9117394.1"/>
    </source>
</evidence>
<reference evidence="1" key="1">
    <citation type="submission" date="2023-04" db="EMBL/GenBank/DDBJ databases">
        <title>Draft Genome sequencing of Naganishia species isolated from polar environments using Oxford Nanopore Technology.</title>
        <authorList>
            <person name="Leo P."/>
            <person name="Venkateswaran K."/>
        </authorList>
    </citation>
    <scope>NUCLEOTIDE SEQUENCE</scope>
    <source>
        <strain evidence="1">DBVPG 5303</strain>
    </source>
</reference>
<gene>
    <name evidence="1" type="ORF">QFC24_006490</name>
</gene>
<name>A0ACC2X1V3_9TREE</name>
<comment type="caution">
    <text evidence="1">The sequence shown here is derived from an EMBL/GenBank/DDBJ whole genome shotgun (WGS) entry which is preliminary data.</text>
</comment>
<protein>
    <submittedName>
        <fullName evidence="1">Uncharacterized protein</fullName>
    </submittedName>
</protein>
<sequence length="370" mass="40487">MSDVATTPKTKPAAAGRVAKKPIKKIRPARKQVAVDQIDKSESVQTGKEYNIWYNKWAGGDREDSYGQVSLALLSAWSYLDLIDWNDGMAAIRHECKYLHRLPLPTHVLPDTALDCFGREKHADYRDDMGGVGSFGRQNRTLYVGKMREGATKADTEEIVRRHFGEWGEIVKLNILHNRGVAFVTYANELQAQFAREAMANQSMDGDEILNVRWATEDPNPRSIVDERQRLEELGKAGITSKIDVHADLVEAVQAVKALEDGDVDDLYPIPDPSREQQEDNGDGEEPPPSKRMRLENGPSSGGAPPSSASAVGGGLFGGDAMENIKYFADLARQQAQQQQAANGKTTTSAASKPNASALVGGYGSDSEEE</sequence>
<dbReference type="EMBL" id="JASBWV010000032">
    <property type="protein sequence ID" value="KAJ9117394.1"/>
    <property type="molecule type" value="Genomic_DNA"/>
</dbReference>
<evidence type="ECO:0000313" key="2">
    <source>
        <dbReference type="Proteomes" id="UP001234202"/>
    </source>
</evidence>
<dbReference type="Proteomes" id="UP001234202">
    <property type="component" value="Unassembled WGS sequence"/>
</dbReference>